<feature type="region of interest" description="Disordered" evidence="1">
    <location>
        <begin position="17"/>
        <end position="45"/>
    </location>
</feature>
<proteinExistence type="predicted"/>
<reference evidence="2" key="1">
    <citation type="submission" date="2022-06" db="EMBL/GenBank/DDBJ databases">
        <title>CFH 74404 Thermomicrobiaceae sp.</title>
        <authorList>
            <person name="Ming H."/>
            <person name="Li W.-J."/>
            <person name="Zhao Z."/>
        </authorList>
    </citation>
    <scope>NUCLEOTIDE SEQUENCE</scope>
    <source>
        <strain evidence="2">CFH 74404</strain>
    </source>
</reference>
<dbReference type="EMBL" id="JAMSLR010000001">
    <property type="protein sequence ID" value="MCM8747696.1"/>
    <property type="molecule type" value="Genomic_DNA"/>
</dbReference>
<sequence>MATDPLDLLRGYLLDNAGASPLPPSDLPEERAPDLPTATSSSPAQEMARLEIDPFPEGSALFRFFVDGVQRTVPVAEILVNKVRVPLHLSHLIVGAMERADRELRPFKVREALVLLLPYQALQVADSAWSSRRPPGRELGSAGRIYEAVQSGKLLYSDTSLTLRLGSDGRPGILLQAGDLIRTGEVRRKALDRAKELLRIMEIGILWELRQECPENWILLDGPVAPPLKYGRLVAPALQGLEEIARPDIAFDFLRRVVGAVKRVQIVPQSGLEVALSSDKRPVLPIYRFGEVIEEDDAVTKEILSAFLWLRRELAGEISALWSTVSGLARIDIPIPAVFDDPARRNGWNTLDERDITDLLADRSSAERQRLEEILRSIVTERWPVPASTVTRMLVELFPIAETELWLTAQLRTVYEMRSVFSFSHQ</sequence>
<evidence type="ECO:0000313" key="3">
    <source>
        <dbReference type="Proteomes" id="UP001165306"/>
    </source>
</evidence>
<accession>A0AA41WDY8</accession>
<evidence type="ECO:0000313" key="2">
    <source>
        <dbReference type="EMBL" id="MCM8747696.1"/>
    </source>
</evidence>
<dbReference type="Proteomes" id="UP001165306">
    <property type="component" value="Unassembled WGS sequence"/>
</dbReference>
<dbReference type="AlphaFoldDB" id="A0AA41WDY8"/>
<keyword evidence="3" id="KW-1185">Reference proteome</keyword>
<gene>
    <name evidence="2" type="ORF">NET02_00890</name>
</gene>
<dbReference type="RefSeq" id="WP_284055481.1">
    <property type="nucleotide sequence ID" value="NZ_JAMSLR010000001.1"/>
</dbReference>
<evidence type="ECO:0000256" key="1">
    <source>
        <dbReference type="SAM" id="MobiDB-lite"/>
    </source>
</evidence>
<comment type="caution">
    <text evidence="2">The sequence shown here is derived from an EMBL/GenBank/DDBJ whole genome shotgun (WGS) entry which is preliminary data.</text>
</comment>
<protein>
    <submittedName>
        <fullName evidence="2">Uncharacterized protein</fullName>
    </submittedName>
</protein>
<organism evidence="2 3">
    <name type="scientific">Thermalbibacter longus</name>
    <dbReference type="NCBI Taxonomy" id="2951981"/>
    <lineage>
        <taxon>Bacteria</taxon>
        <taxon>Pseudomonadati</taxon>
        <taxon>Thermomicrobiota</taxon>
        <taxon>Thermomicrobia</taxon>
        <taxon>Thermomicrobiales</taxon>
        <taxon>Thermomicrobiaceae</taxon>
        <taxon>Thermalbibacter</taxon>
    </lineage>
</organism>
<name>A0AA41WDY8_9BACT</name>